<reference evidence="1" key="1">
    <citation type="submission" date="2021-02" db="EMBL/GenBank/DDBJ databases">
        <authorList>
            <person name="Nowell W R."/>
        </authorList>
    </citation>
    <scope>NUCLEOTIDE SEQUENCE</scope>
</reference>
<evidence type="ECO:0000313" key="1">
    <source>
        <dbReference type="EMBL" id="CAF4909383.1"/>
    </source>
</evidence>
<sequence length="40" mass="4424">GQLVVPHGTILYLAFGDSSLQKRPFIDGHGSASRKRHVFM</sequence>
<comment type="caution">
    <text evidence="1">The sequence shown here is derived from an EMBL/GenBank/DDBJ whole genome shotgun (WGS) entry which is preliminary data.</text>
</comment>
<accession>A0A821VMH0</accession>
<dbReference type="EMBL" id="CAJOBR010013815">
    <property type="protein sequence ID" value="CAF4909383.1"/>
    <property type="molecule type" value="Genomic_DNA"/>
</dbReference>
<dbReference type="Proteomes" id="UP000663848">
    <property type="component" value="Unassembled WGS sequence"/>
</dbReference>
<evidence type="ECO:0000313" key="2">
    <source>
        <dbReference type="Proteomes" id="UP000663848"/>
    </source>
</evidence>
<proteinExistence type="predicted"/>
<dbReference type="AlphaFoldDB" id="A0A821VMH0"/>
<feature type="non-terminal residue" evidence="1">
    <location>
        <position position="1"/>
    </location>
</feature>
<name>A0A821VMH0_9BILA</name>
<gene>
    <name evidence="1" type="ORF">QYT958_LOCUS31080</name>
</gene>
<protein>
    <submittedName>
        <fullName evidence="1">Uncharacterized protein</fullName>
    </submittedName>
</protein>
<organism evidence="1 2">
    <name type="scientific">Rotaria socialis</name>
    <dbReference type="NCBI Taxonomy" id="392032"/>
    <lineage>
        <taxon>Eukaryota</taxon>
        <taxon>Metazoa</taxon>
        <taxon>Spiralia</taxon>
        <taxon>Gnathifera</taxon>
        <taxon>Rotifera</taxon>
        <taxon>Eurotatoria</taxon>
        <taxon>Bdelloidea</taxon>
        <taxon>Philodinida</taxon>
        <taxon>Philodinidae</taxon>
        <taxon>Rotaria</taxon>
    </lineage>
</organism>